<protein>
    <recommendedName>
        <fullName evidence="6">ATP-dependent Clp protease proteolytic subunit</fullName>
    </recommendedName>
</protein>
<dbReference type="Pfam" id="PF00574">
    <property type="entry name" value="CLP_protease"/>
    <property type="match status" value="1"/>
</dbReference>
<reference evidence="8 9" key="1">
    <citation type="journal article" date="2014" name="Int. J. Syst. Evol. Microbiol.">
        <title>Draft Genome Sequence of Corynebacterium ulcerans FRC58, Isolated from the Bronchitic Aspiration of a Patient in France.</title>
        <authorList>
            <person name="Silva Ado S."/>
            <person name="Barauna R.A."/>
            <person name="de Sa P.C."/>
            <person name="das Gracas D.A."/>
            <person name="Carneiro A.R."/>
            <person name="Thouvenin M."/>
            <person name="Azevedo V."/>
            <person name="Badell E."/>
            <person name="Guiso N."/>
            <person name="da Silva A.L."/>
            <person name="Ramos R.T."/>
        </authorList>
    </citation>
    <scope>NUCLEOTIDE SEQUENCE [LARGE SCALE GENOMIC DNA]</scope>
    <source>
        <strain evidence="8 9">FRC58</strain>
    </source>
</reference>
<feature type="region of interest" description="Disordered" evidence="7">
    <location>
        <begin position="390"/>
        <end position="427"/>
    </location>
</feature>
<dbReference type="InterPro" id="IPR001907">
    <property type="entry name" value="ClpP"/>
</dbReference>
<evidence type="ECO:0000256" key="5">
    <source>
        <dbReference type="ARBA" id="ARBA00022825"/>
    </source>
</evidence>
<name>A0ABN4GZK1_CORUL</name>
<keyword evidence="3 8" id="KW-0645">Protease</keyword>
<dbReference type="GO" id="GO:0006508">
    <property type="term" value="P:proteolysis"/>
    <property type="evidence" value="ECO:0007669"/>
    <property type="project" value="UniProtKB-KW"/>
</dbReference>
<dbReference type="PRINTS" id="PR00127">
    <property type="entry name" value="CLPPROTEASEP"/>
</dbReference>
<gene>
    <name evidence="8" type="ORF">CulFRC58_1675</name>
</gene>
<dbReference type="GO" id="GO:0008233">
    <property type="term" value="F:peptidase activity"/>
    <property type="evidence" value="ECO:0007669"/>
    <property type="project" value="UniProtKB-KW"/>
</dbReference>
<evidence type="ECO:0000313" key="8">
    <source>
        <dbReference type="EMBL" id="AKN77529.1"/>
    </source>
</evidence>
<evidence type="ECO:0000256" key="2">
    <source>
        <dbReference type="ARBA" id="ARBA00022490"/>
    </source>
</evidence>
<sequence>MSKIEVKNLGNDAAEVVLYGDIGGWGVTASSVKAELDAISASRITLRIHSYGGDGLEGVAIKNVFKSHPAYVTAIVDGVAASAASLIAVAGADELVMSENSELMIHKAWIWPDAGEADDLRKLADRLDQVNENYAAAYSAKAGGGPSHWLELMAAETWFSAEEAVQVGLADRVLKESAPVEAALPAGSRVFAKLKYSSRRASPAPALDHTHLWKEGNSMDFMASIAQRLGVESKADEATMLAALDEALAEQAGEPAGELKVKVLPDMSAFSKEEMQKILAGVGMKMADTDADEAESSSSTNTPGVNGEEESEDGDFVTLDKDVLEDLRRRAALGDKYAEEVGKREAEDMVAAAIKEGKILAAKRDDFTARAIEDPEGMRSYFAKLTPGLIPVSEKGRGGSDEARGINPGKNERPAAAAAGLFTAPNV</sequence>
<dbReference type="EMBL" id="CP011913">
    <property type="protein sequence ID" value="AKN77529.1"/>
    <property type="molecule type" value="Genomic_DNA"/>
</dbReference>
<dbReference type="PANTHER" id="PTHR10381:SF70">
    <property type="entry name" value="ATP-DEPENDENT CLP PROTEASE PROTEOLYTIC SUBUNIT"/>
    <property type="match status" value="1"/>
</dbReference>
<comment type="similarity">
    <text evidence="1 6">Belongs to the peptidase S14 family.</text>
</comment>
<keyword evidence="5" id="KW-0720">Serine protease</keyword>
<dbReference type="InterPro" id="IPR023562">
    <property type="entry name" value="ClpP/TepA"/>
</dbReference>
<dbReference type="NCBIfam" id="NF045542">
    <property type="entry name" value="Clp_rel_HeadMat"/>
    <property type="match status" value="1"/>
</dbReference>
<dbReference type="RefSeq" id="WP_048517455.1">
    <property type="nucleotide sequence ID" value="NZ_CP011913.1"/>
</dbReference>
<dbReference type="SUPFAM" id="SSF52096">
    <property type="entry name" value="ClpP/crotonase"/>
    <property type="match status" value="1"/>
</dbReference>
<dbReference type="Gene3D" id="3.90.226.10">
    <property type="entry name" value="2-enoyl-CoA Hydratase, Chain A, domain 1"/>
    <property type="match status" value="1"/>
</dbReference>
<keyword evidence="9" id="KW-1185">Reference proteome</keyword>
<proteinExistence type="inferred from homology"/>
<dbReference type="CDD" id="cd07016">
    <property type="entry name" value="S14_ClpP_1"/>
    <property type="match status" value="1"/>
</dbReference>
<evidence type="ECO:0000256" key="1">
    <source>
        <dbReference type="ARBA" id="ARBA00007039"/>
    </source>
</evidence>
<dbReference type="PANTHER" id="PTHR10381">
    <property type="entry name" value="ATP-DEPENDENT CLP PROTEASE PROTEOLYTIC SUBUNIT"/>
    <property type="match status" value="1"/>
</dbReference>
<accession>A0ABN4GZK1</accession>
<feature type="region of interest" description="Disordered" evidence="7">
    <location>
        <begin position="288"/>
        <end position="316"/>
    </location>
</feature>
<evidence type="ECO:0000256" key="6">
    <source>
        <dbReference type="RuleBase" id="RU003567"/>
    </source>
</evidence>
<dbReference type="Proteomes" id="UP000036185">
    <property type="component" value="Chromosome"/>
</dbReference>
<dbReference type="Pfam" id="PF10123">
    <property type="entry name" value="Mu-like_Pro"/>
    <property type="match status" value="1"/>
</dbReference>
<keyword evidence="2" id="KW-0963">Cytoplasm</keyword>
<evidence type="ECO:0000256" key="4">
    <source>
        <dbReference type="ARBA" id="ARBA00022801"/>
    </source>
</evidence>
<keyword evidence="4" id="KW-0378">Hydrolase</keyword>
<dbReference type="InterPro" id="IPR029045">
    <property type="entry name" value="ClpP/crotonase-like_dom_sf"/>
</dbReference>
<evidence type="ECO:0000256" key="7">
    <source>
        <dbReference type="SAM" id="MobiDB-lite"/>
    </source>
</evidence>
<organism evidence="8 9">
    <name type="scientific">Corynebacterium ulcerans FRC58</name>
    <dbReference type="NCBI Taxonomy" id="1408268"/>
    <lineage>
        <taxon>Bacteria</taxon>
        <taxon>Bacillati</taxon>
        <taxon>Actinomycetota</taxon>
        <taxon>Actinomycetes</taxon>
        <taxon>Mycobacteriales</taxon>
        <taxon>Corynebacteriaceae</taxon>
        <taxon>Corynebacterium</taxon>
    </lineage>
</organism>
<feature type="compositionally biased region" description="Basic and acidic residues" evidence="7">
    <location>
        <begin position="394"/>
        <end position="404"/>
    </location>
</feature>
<evidence type="ECO:0000256" key="3">
    <source>
        <dbReference type="ARBA" id="ARBA00022670"/>
    </source>
</evidence>
<evidence type="ECO:0000313" key="9">
    <source>
        <dbReference type="Proteomes" id="UP000036185"/>
    </source>
</evidence>
<dbReference type="InterPro" id="IPR012106">
    <property type="entry name" value="Phage_Mu_Gp1"/>
</dbReference>